<evidence type="ECO:0000313" key="5">
    <source>
        <dbReference type="EMBL" id="NVY96586.1"/>
    </source>
</evidence>
<dbReference type="InterPro" id="IPR036388">
    <property type="entry name" value="WH-like_DNA-bd_sf"/>
</dbReference>
<reference evidence="5 6" key="1">
    <citation type="submission" date="2020-06" db="EMBL/GenBank/DDBJ databases">
        <authorList>
            <person name="Kang J."/>
        </authorList>
    </citation>
    <scope>NUCLEOTIDE SEQUENCE [LARGE SCALE GENOMIC DNA]</scope>
    <source>
        <strain evidence="5 6">DCY120</strain>
    </source>
</reference>
<dbReference type="Pfam" id="PF03965">
    <property type="entry name" value="Penicillinase_R"/>
    <property type="match status" value="1"/>
</dbReference>
<dbReference type="Proteomes" id="UP000563523">
    <property type="component" value="Unassembled WGS sequence"/>
</dbReference>
<dbReference type="Gene3D" id="1.10.10.10">
    <property type="entry name" value="Winged helix-like DNA-binding domain superfamily/Winged helix DNA-binding domain"/>
    <property type="match status" value="1"/>
</dbReference>
<keyword evidence="4" id="KW-0804">Transcription</keyword>
<dbReference type="SUPFAM" id="SSF46785">
    <property type="entry name" value="Winged helix' DNA-binding domain"/>
    <property type="match status" value="1"/>
</dbReference>
<dbReference type="InterPro" id="IPR005650">
    <property type="entry name" value="BlaI_family"/>
</dbReference>
<dbReference type="RefSeq" id="WP_176942750.1">
    <property type="nucleotide sequence ID" value="NZ_JABZEC010000004.1"/>
</dbReference>
<dbReference type="AlphaFoldDB" id="A0A850RB94"/>
<sequence>MKKFNFTKRELQIMQVLWNNHEALSAKEIAATDSKLSQNTVQTVLRRLLSNDMIKTAGVGYSGTVLTRQYRPAISQEAYLDSLVSRGSMLQLVAQFIGKSSEAELTQIEDYIQEQRKNKD</sequence>
<dbReference type="EMBL" id="JABZEC010000004">
    <property type="protein sequence ID" value="NVY96586.1"/>
    <property type="molecule type" value="Genomic_DNA"/>
</dbReference>
<accession>A0A850RB94</accession>
<dbReference type="InterPro" id="IPR036390">
    <property type="entry name" value="WH_DNA-bd_sf"/>
</dbReference>
<dbReference type="GO" id="GO:0045892">
    <property type="term" value="P:negative regulation of DNA-templated transcription"/>
    <property type="evidence" value="ECO:0007669"/>
    <property type="project" value="InterPro"/>
</dbReference>
<comment type="similarity">
    <text evidence="1">Belongs to the BlaI transcriptional regulatory family.</text>
</comment>
<keyword evidence="3" id="KW-0238">DNA-binding</keyword>
<keyword evidence="2" id="KW-0805">Transcription regulation</keyword>
<protein>
    <submittedName>
        <fullName evidence="5">BlaI/MecI/CopY family transcriptional regulator</fullName>
    </submittedName>
</protein>
<organism evidence="5 6">
    <name type="scientific">Bombilactobacillus apium</name>
    <dbReference type="NCBI Taxonomy" id="2675299"/>
    <lineage>
        <taxon>Bacteria</taxon>
        <taxon>Bacillati</taxon>
        <taxon>Bacillota</taxon>
        <taxon>Bacilli</taxon>
        <taxon>Lactobacillales</taxon>
        <taxon>Lactobacillaceae</taxon>
        <taxon>Bombilactobacillus</taxon>
    </lineage>
</organism>
<dbReference type="GO" id="GO:0003677">
    <property type="term" value="F:DNA binding"/>
    <property type="evidence" value="ECO:0007669"/>
    <property type="project" value="UniProtKB-KW"/>
</dbReference>
<evidence type="ECO:0000256" key="2">
    <source>
        <dbReference type="ARBA" id="ARBA00023015"/>
    </source>
</evidence>
<keyword evidence="6" id="KW-1185">Reference proteome</keyword>
<proteinExistence type="inferred from homology"/>
<comment type="caution">
    <text evidence="5">The sequence shown here is derived from an EMBL/GenBank/DDBJ whole genome shotgun (WGS) entry which is preliminary data.</text>
</comment>
<evidence type="ECO:0000313" key="6">
    <source>
        <dbReference type="Proteomes" id="UP000563523"/>
    </source>
</evidence>
<name>A0A850RB94_9LACO</name>
<evidence type="ECO:0000256" key="4">
    <source>
        <dbReference type="ARBA" id="ARBA00023163"/>
    </source>
</evidence>
<evidence type="ECO:0000256" key="3">
    <source>
        <dbReference type="ARBA" id="ARBA00023125"/>
    </source>
</evidence>
<evidence type="ECO:0000256" key="1">
    <source>
        <dbReference type="ARBA" id="ARBA00011046"/>
    </source>
</evidence>
<gene>
    <name evidence="5" type="ORF">HU830_05340</name>
</gene>